<dbReference type="GO" id="GO:0005737">
    <property type="term" value="C:cytoplasm"/>
    <property type="evidence" value="ECO:0007669"/>
    <property type="project" value="UniProtKB-SubCell"/>
</dbReference>
<organism evidence="9 10">
    <name type="scientific">Plutella xylostella</name>
    <name type="common">Diamondback moth</name>
    <name type="synonym">Plutella maculipennis</name>
    <dbReference type="NCBI Taxonomy" id="51655"/>
    <lineage>
        <taxon>Eukaryota</taxon>
        <taxon>Metazoa</taxon>
        <taxon>Ecdysozoa</taxon>
        <taxon>Arthropoda</taxon>
        <taxon>Hexapoda</taxon>
        <taxon>Insecta</taxon>
        <taxon>Pterygota</taxon>
        <taxon>Neoptera</taxon>
        <taxon>Endopterygota</taxon>
        <taxon>Lepidoptera</taxon>
        <taxon>Glossata</taxon>
        <taxon>Ditrysia</taxon>
        <taxon>Yponomeutoidea</taxon>
        <taxon>Plutellidae</taxon>
        <taxon>Plutella</taxon>
    </lineage>
</organism>
<name>A0A8S4DXY8_PLUXY</name>
<dbReference type="InterPro" id="IPR011989">
    <property type="entry name" value="ARM-like"/>
</dbReference>
<dbReference type="Gene3D" id="1.25.10.10">
    <property type="entry name" value="Leucine-rich Repeat Variant"/>
    <property type="match status" value="2"/>
</dbReference>
<dbReference type="PANTHER" id="PTHR12596">
    <property type="entry name" value="EXPORTIN 4,7-RELATED"/>
    <property type="match status" value="1"/>
</dbReference>
<dbReference type="GO" id="GO:0006611">
    <property type="term" value="P:protein export from nucleus"/>
    <property type="evidence" value="ECO:0007669"/>
    <property type="project" value="TreeGrafter"/>
</dbReference>
<evidence type="ECO:0000313" key="10">
    <source>
        <dbReference type="Proteomes" id="UP000653454"/>
    </source>
</evidence>
<dbReference type="InterPro" id="IPR016024">
    <property type="entry name" value="ARM-type_fold"/>
</dbReference>
<comment type="subcellular location">
    <subcellularLocation>
        <location evidence="2">Cytoplasm</location>
    </subcellularLocation>
    <subcellularLocation>
        <location evidence="1">Nucleus</location>
    </subcellularLocation>
</comment>
<evidence type="ECO:0000259" key="8">
    <source>
        <dbReference type="PROSITE" id="PS50166"/>
    </source>
</evidence>
<accession>A0A8S4DXY8</accession>
<dbReference type="GO" id="GO:0031267">
    <property type="term" value="F:small GTPase binding"/>
    <property type="evidence" value="ECO:0007669"/>
    <property type="project" value="InterPro"/>
</dbReference>
<comment type="similarity">
    <text evidence="3">Belongs to the exportin family.</text>
</comment>
<dbReference type="Proteomes" id="UP000653454">
    <property type="component" value="Unassembled WGS sequence"/>
</dbReference>
<evidence type="ECO:0000256" key="6">
    <source>
        <dbReference type="ARBA" id="ARBA00022927"/>
    </source>
</evidence>
<dbReference type="GO" id="GO:0005643">
    <property type="term" value="C:nuclear pore"/>
    <property type="evidence" value="ECO:0007669"/>
    <property type="project" value="TreeGrafter"/>
</dbReference>
<keyword evidence="6" id="KW-0653">Protein transport</keyword>
<evidence type="ECO:0000256" key="5">
    <source>
        <dbReference type="ARBA" id="ARBA00022490"/>
    </source>
</evidence>
<keyword evidence="10" id="KW-1185">Reference proteome</keyword>
<dbReference type="InterPro" id="IPR001494">
    <property type="entry name" value="Importin-beta_N"/>
</dbReference>
<keyword evidence="5" id="KW-0963">Cytoplasm</keyword>
<dbReference type="SUPFAM" id="SSF48371">
    <property type="entry name" value="ARM repeat"/>
    <property type="match status" value="1"/>
</dbReference>
<comment type="caution">
    <text evidence="9">The sequence shown here is derived from an EMBL/GenBank/DDBJ whole genome shotgun (WGS) entry which is preliminary data.</text>
</comment>
<reference evidence="9" key="1">
    <citation type="submission" date="2020-11" db="EMBL/GenBank/DDBJ databases">
        <authorList>
            <person name="Whiteford S."/>
        </authorList>
    </citation>
    <scope>NUCLEOTIDE SEQUENCE</scope>
</reference>
<dbReference type="Pfam" id="PF03810">
    <property type="entry name" value="IBN_N"/>
    <property type="match status" value="1"/>
</dbReference>
<gene>
    <name evidence="9" type="ORF">PLXY2_LOCUS3621</name>
</gene>
<dbReference type="InterPro" id="IPR057947">
    <property type="entry name" value="TPR_XPO7/RBP17"/>
</dbReference>
<evidence type="ECO:0000256" key="2">
    <source>
        <dbReference type="ARBA" id="ARBA00004496"/>
    </source>
</evidence>
<dbReference type="Pfam" id="PF25795">
    <property type="entry name" value="TPR_XPO7"/>
    <property type="match status" value="1"/>
</dbReference>
<evidence type="ECO:0000256" key="3">
    <source>
        <dbReference type="ARBA" id="ARBA00009466"/>
    </source>
</evidence>
<dbReference type="GO" id="GO:0005049">
    <property type="term" value="F:nuclear export signal receptor activity"/>
    <property type="evidence" value="ECO:0007669"/>
    <property type="project" value="InterPro"/>
</dbReference>
<keyword evidence="4" id="KW-0813">Transport</keyword>
<protein>
    <submittedName>
        <fullName evidence="9">(diamondback moth) hypothetical protein</fullName>
    </submittedName>
</protein>
<evidence type="ECO:0000313" key="9">
    <source>
        <dbReference type="EMBL" id="CAG9106630.1"/>
    </source>
</evidence>
<evidence type="ECO:0000256" key="7">
    <source>
        <dbReference type="ARBA" id="ARBA00023242"/>
    </source>
</evidence>
<dbReference type="PANTHER" id="PTHR12596:SF2">
    <property type="entry name" value="EXPORTIN-7 ISOFORM X1"/>
    <property type="match status" value="1"/>
</dbReference>
<dbReference type="InterPro" id="IPR044189">
    <property type="entry name" value="XPO4/7-like"/>
</dbReference>
<dbReference type="EMBL" id="CAJHNJ030000009">
    <property type="protein sequence ID" value="CAG9106630.1"/>
    <property type="molecule type" value="Genomic_DNA"/>
</dbReference>
<feature type="domain" description="Importin N-terminal" evidence="8">
    <location>
        <begin position="29"/>
        <end position="95"/>
    </location>
</feature>
<evidence type="ECO:0000256" key="4">
    <source>
        <dbReference type="ARBA" id="ARBA00022448"/>
    </source>
</evidence>
<keyword evidence="7" id="KW-0539">Nucleus</keyword>
<proteinExistence type="inferred from homology"/>
<dbReference type="PROSITE" id="PS50166">
    <property type="entry name" value="IMPORTIN_B_NT"/>
    <property type="match status" value="1"/>
</dbReference>
<sequence length="1361" mass="153910">MADEQEVQQIELLCRQLYESQDPVVREQAEKAVVAFQESPDTLSKCQALLERGKSSYSQLLATTTLSKLISRSTTSLSVQQRLDIRNYILNYLATRPKLANFVVQALVSLFARITKLGWFDMVKEEYVFHNVMADITTFLQGDAEMCTIGVQLLSQLVVEMNQVSEADANRSLAKHRKTASSFRDTSLLEIFRLCCSLLSAARGKELSLQDAASTALLGAALRASITCLTFDFIGTSADEANDDLCTVQIPTTWRPTFLESATLELFFSLYHSLSSAEGGGALSSLALACLVQLASVRRSLFSNNERAKFLNRLAEGVAQILQHTQPALACLVQLASVRRSLFSNNERAKFLNRLAEGVAQILQHTQGLSDPLNYHEFCRLLARLKSNYQLGELVLVDNYPRLIELIAKFTVQSLQVNHGRRVSSRRLESNYQLGELVLVDNYPRLIELIAKFTVQSLQVNHGRRVSSRRLESNYQLGELVLVDNYPRLIELIAKFAVQSLQVNHGRRVSSRRLESNYQLGELVLVDNYPRLIELIAKFTVQSLQMWQSAPNSVYYLLSLWQRMVASVPYVKASEPHRLETYAPSVTAAYIQSRLDSVPVIIRDGLEDPLDSVGCVQQQLEQMSVIARCEYAATCRLLMTQLDRAAAETTDTAVTHAILHDELRTCDASCGMTLRSVHHSTTRPTVTQASNANQKVISGCKLTWLVYIIGAAIGGRASVNTCDENDTMDGELVCRVLQLMHAADSTLPQQGGCEKLEIAMMFFFEQFRKIYVGEQVQKNSKVYRRLAEVLNIADESQLLSVLMRKIITNLKYWGGSEQIISKTLGLLSELSGGYSCVRKLVKLPEVQFMLTSHTAEQFPFLGIEGVQPHEMRCRTMLYTALGRLLMVELGEDEQRFHEFIQPRADTSMRHEIRCRTMLYTALGRLLMVELGEDEQRFHEFIQPRADTMMRHEMRCRTMLYTALGRLLMVELGEDEQRFHEFIQPRAVAFESLIGLLGPQDSPLYASEHAKKTLIGLARDLRGLAFAFNSKTTYMMLFDWIYPVYMQIVVRGVEIWYAEPAVTTPCLKLMGELAQNRNQRLHFDVSSPNGILLFRELANVIVAYGSRILTVDVNKKQLYAMKLKGISLCFSMLKSALCGNYANFGVFRLYGDEALDNALNMFVKLLLSIPQNDLLVYPKLSQTYYVLLERLAQDHMPFLANLQPEATLYILSSISEGLTALASNKPLNPRQPPPETSNMFEQVLQRRPQIMHQLLATVLNVIMFEDCCNQWSMSRPLLGLILLSTDEFARLRASLIESQPRERQAQLAHWFHSLMQGVEPNLLTRNRDRFTQNLSIFRRDINDLLKGPSSVNQPASNDMMTS</sequence>
<evidence type="ECO:0000256" key="1">
    <source>
        <dbReference type="ARBA" id="ARBA00004123"/>
    </source>
</evidence>
<dbReference type="SMART" id="SM00913">
    <property type="entry name" value="IBN_N"/>
    <property type="match status" value="1"/>
</dbReference>